<gene>
    <name evidence="4" type="ORF">DK847_19015</name>
</gene>
<dbReference type="Pfam" id="PF13191">
    <property type="entry name" value="AAA_16"/>
    <property type="match status" value="1"/>
</dbReference>
<feature type="domain" description="Guanylate cyclase" evidence="3">
    <location>
        <begin position="104"/>
        <end position="236"/>
    </location>
</feature>
<dbReference type="GO" id="GO:0005737">
    <property type="term" value="C:cytoplasm"/>
    <property type="evidence" value="ECO:0007669"/>
    <property type="project" value="TreeGrafter"/>
</dbReference>
<dbReference type="AlphaFoldDB" id="A0A2W2B4T6"/>
<protein>
    <recommendedName>
        <fullName evidence="3">Guanylate cyclase domain-containing protein</fullName>
    </recommendedName>
</protein>
<comment type="caution">
    <text evidence="4">The sequence shown here is derived from an EMBL/GenBank/DDBJ whole genome shotgun (WGS) entry which is preliminary data.</text>
</comment>
<dbReference type="PROSITE" id="PS50125">
    <property type="entry name" value="GUANYLATE_CYCLASE_2"/>
    <property type="match status" value="1"/>
</dbReference>
<dbReference type="PANTHER" id="PTHR16305:SF28">
    <property type="entry name" value="GUANYLATE CYCLASE DOMAIN-CONTAINING PROTEIN"/>
    <property type="match status" value="1"/>
</dbReference>
<dbReference type="Pfam" id="PF00536">
    <property type="entry name" value="SAM_1"/>
    <property type="match status" value="1"/>
</dbReference>
<dbReference type="InterPro" id="IPR029787">
    <property type="entry name" value="Nucleotide_cyclase"/>
</dbReference>
<dbReference type="InterPro" id="IPR001054">
    <property type="entry name" value="A/G_cyclase"/>
</dbReference>
<dbReference type="Gene3D" id="1.25.40.10">
    <property type="entry name" value="Tetratricopeptide repeat domain"/>
    <property type="match status" value="1"/>
</dbReference>
<dbReference type="Proteomes" id="UP000248795">
    <property type="component" value="Unassembled WGS sequence"/>
</dbReference>
<dbReference type="SUPFAM" id="SSF55073">
    <property type="entry name" value="Nucleotide cyclase"/>
    <property type="match status" value="1"/>
</dbReference>
<dbReference type="CDD" id="cd07302">
    <property type="entry name" value="CHD"/>
    <property type="match status" value="1"/>
</dbReference>
<dbReference type="InterPro" id="IPR011990">
    <property type="entry name" value="TPR-like_helical_dom_sf"/>
</dbReference>
<dbReference type="GO" id="GO:0009190">
    <property type="term" value="P:cyclic nucleotide biosynthetic process"/>
    <property type="evidence" value="ECO:0007669"/>
    <property type="project" value="InterPro"/>
</dbReference>
<dbReference type="Gene3D" id="1.10.150.50">
    <property type="entry name" value="Transcription Factor, Ets-1"/>
    <property type="match status" value="1"/>
</dbReference>
<dbReference type="GO" id="GO:0005524">
    <property type="term" value="F:ATP binding"/>
    <property type="evidence" value="ECO:0007669"/>
    <property type="project" value="UniProtKB-KW"/>
</dbReference>
<evidence type="ECO:0000259" key="3">
    <source>
        <dbReference type="PROSITE" id="PS50125"/>
    </source>
</evidence>
<evidence type="ECO:0000313" key="5">
    <source>
        <dbReference type="Proteomes" id="UP000248795"/>
    </source>
</evidence>
<name>A0A2W2B4T6_9HYPH</name>
<dbReference type="SUPFAM" id="SSF47769">
    <property type="entry name" value="SAM/Pointed domain"/>
    <property type="match status" value="1"/>
</dbReference>
<keyword evidence="2" id="KW-0067">ATP-binding</keyword>
<proteinExistence type="predicted"/>
<accession>A0A2W2B4T6</accession>
<keyword evidence="5" id="KW-1185">Reference proteome</keyword>
<reference evidence="5" key="1">
    <citation type="submission" date="2018-06" db="EMBL/GenBank/DDBJ databases">
        <title>Aestuariibacter litoralis strain KCTC 52945T.</title>
        <authorList>
            <person name="Li X."/>
            <person name="Salam N."/>
            <person name="Li J.-L."/>
            <person name="Chen Y.-M."/>
            <person name="Yang Z.-W."/>
            <person name="Zhang L.-Y."/>
            <person name="Han M.-X."/>
            <person name="Xiao M."/>
            <person name="Li W.-J."/>
        </authorList>
    </citation>
    <scope>NUCLEOTIDE SEQUENCE [LARGE SCALE GENOMIC DNA]</scope>
    <source>
        <strain evidence="5">KCTC 52945</strain>
    </source>
</reference>
<dbReference type="PANTHER" id="PTHR16305">
    <property type="entry name" value="TESTICULAR SOLUBLE ADENYLYL CYCLASE"/>
    <property type="match status" value="1"/>
</dbReference>
<evidence type="ECO:0000313" key="4">
    <source>
        <dbReference type="EMBL" id="PZF75304.1"/>
    </source>
</evidence>
<dbReference type="GO" id="GO:0035556">
    <property type="term" value="P:intracellular signal transduction"/>
    <property type="evidence" value="ECO:0007669"/>
    <property type="project" value="InterPro"/>
</dbReference>
<dbReference type="Pfam" id="PF00211">
    <property type="entry name" value="Guanylate_cyc"/>
    <property type="match status" value="1"/>
</dbReference>
<dbReference type="InterPro" id="IPR001660">
    <property type="entry name" value="SAM"/>
</dbReference>
<dbReference type="CDD" id="cd09487">
    <property type="entry name" value="SAM_superfamily"/>
    <property type="match status" value="1"/>
</dbReference>
<keyword evidence="1" id="KW-0547">Nucleotide-binding</keyword>
<dbReference type="SMART" id="SM00044">
    <property type="entry name" value="CYCc"/>
    <property type="match status" value="1"/>
</dbReference>
<dbReference type="EMBL" id="QKVK01000012">
    <property type="protein sequence ID" value="PZF75304.1"/>
    <property type="molecule type" value="Genomic_DNA"/>
</dbReference>
<dbReference type="Gene3D" id="3.30.70.1230">
    <property type="entry name" value="Nucleotide cyclase"/>
    <property type="match status" value="1"/>
</dbReference>
<dbReference type="InterPro" id="IPR027417">
    <property type="entry name" value="P-loop_NTPase"/>
</dbReference>
<dbReference type="InterPro" id="IPR041664">
    <property type="entry name" value="AAA_16"/>
</dbReference>
<dbReference type="GO" id="GO:0004016">
    <property type="term" value="F:adenylate cyclase activity"/>
    <property type="evidence" value="ECO:0007669"/>
    <property type="project" value="TreeGrafter"/>
</dbReference>
<sequence>MSFPSAAIRLICRSGCTNGVGRVGPDEEVRTVLESVGLGELAPRFAAEDVDATLLWSLEDGDLRDLGLTLGQRKKLLERLKAGRSAADRESGTALPEPEFRRITVLFSDLVGYTELTQRLDPDDMRGLLQRYHAAARDAARQHGGFIASVQGDGVVMLFGFPTAQTASAERAIGAAHAVLARLRGLQHRLASGETIDLEARVGIASGKAIVGFGPDYAGGEPQMVGPVINRAARLQATAPPGGVVVDEATRALAAAAFAFDALPEAALKGFGQKVPVALALPQGVPPGPPRSIDPAIPSAHEAERGRLAEAWRAARPPQPAMVLLSGEAGIGKSTLVAQFAAELRGAGAQVKRLSCMALSANVPLRPVIDLLDTLLGTAADSAVKVRFEQLERLFAWATPAERSAVAVLMGLGGVVPGGVTATQLDRRLLLSTLARFLMQSEAAALLVVVEDVHWADATTRELLAACADTACETPVMLLATSREAEDPVWRAESGPLQVPLSPVTEDAARRVLAHHLAGRDLPEAINEAIVTRSAGNPLMLEALARWAHDWTVAQPGQEFEVPDSIYESISARLDALPSGRKVTAALSVFDEPTEERVLAATLGMTAADLGPALAELARARIIERRGGSAAASVRFSHSLYREVAYERLVKSAREGLHRSAFAALTRSHADLARQRPGHLAWHAHEGGDHASAAPLAVAAGEQALQRSALMEATHFLRQAEMSIERMGEGEKTDPLRLRVLIAQSSISRARLGIASEEAGRLGREVLELAQKLRETRSELIALTGLYTHALVRAEYAAAGKWAGLLHAKAEQAQDRTFRMIGRRGMGVVALHTGALAEAALALQEALDSYDEAQHLPLAHSHGYDHAEISSAFLSYALWISGDPVGGLAASEFSVSHSRRIRHHHSLAQALIFRSMLLLVAGDWQQCLAAAQECAELGRRHDLGVMRSAGGFFVMGVQLLMREAPPAAAEYAALNQKLADFRRMNPYNYQQVIGIVLAQLYLRSGSPAEADAALQQSEAVQNRTRETFLEPELMRLRAQILRASGEEGAARDALAAALQVAEKMGARMLALRIACDMAEADPSAETLARLAAARRKLTSQDEGWDLMRCQALLPAVTPG</sequence>
<evidence type="ECO:0000256" key="1">
    <source>
        <dbReference type="ARBA" id="ARBA00022741"/>
    </source>
</evidence>
<dbReference type="SUPFAM" id="SSF52540">
    <property type="entry name" value="P-loop containing nucleoside triphosphate hydrolases"/>
    <property type="match status" value="1"/>
</dbReference>
<organism evidence="4 5">
    <name type="scientific">Aestuariivirga litoralis</name>
    <dbReference type="NCBI Taxonomy" id="2650924"/>
    <lineage>
        <taxon>Bacteria</taxon>
        <taxon>Pseudomonadati</taxon>
        <taxon>Pseudomonadota</taxon>
        <taxon>Alphaproteobacteria</taxon>
        <taxon>Hyphomicrobiales</taxon>
        <taxon>Aestuariivirgaceae</taxon>
        <taxon>Aestuariivirga</taxon>
    </lineage>
</organism>
<evidence type="ECO:0000256" key="2">
    <source>
        <dbReference type="ARBA" id="ARBA00022840"/>
    </source>
</evidence>
<dbReference type="InterPro" id="IPR013761">
    <property type="entry name" value="SAM/pointed_sf"/>
</dbReference>